<feature type="compositionally biased region" description="Polar residues" evidence="1">
    <location>
        <begin position="1"/>
        <end position="19"/>
    </location>
</feature>
<organism evidence="2">
    <name type="scientific">Eutreptiella gymnastica</name>
    <dbReference type="NCBI Taxonomy" id="73025"/>
    <lineage>
        <taxon>Eukaryota</taxon>
        <taxon>Discoba</taxon>
        <taxon>Euglenozoa</taxon>
        <taxon>Euglenida</taxon>
        <taxon>Spirocuta</taxon>
        <taxon>Euglenophyceae</taxon>
        <taxon>Eutreptiales</taxon>
        <taxon>Eutreptiaceae</taxon>
        <taxon>Eutreptiella</taxon>
    </lineage>
</organism>
<protein>
    <submittedName>
        <fullName evidence="2">Uncharacterized protein</fullName>
    </submittedName>
</protein>
<dbReference type="EMBL" id="HBJA01078512">
    <property type="protein sequence ID" value="CAE0816338.1"/>
    <property type="molecule type" value="Transcribed_RNA"/>
</dbReference>
<evidence type="ECO:0000313" key="2">
    <source>
        <dbReference type="EMBL" id="CAE0816338.1"/>
    </source>
</evidence>
<gene>
    <name evidence="2" type="ORF">EGYM00163_LOCUS27498</name>
</gene>
<evidence type="ECO:0000256" key="1">
    <source>
        <dbReference type="SAM" id="MobiDB-lite"/>
    </source>
</evidence>
<accession>A0A7S4LA78</accession>
<name>A0A7S4LA78_9EUGL</name>
<sequence length="111" mass="12215">MMQNSGCTSSRKLSRSQVQVHIPQGGEPRSPLPVLRQHVAVQHVRVRQHDGRGVAHVRPLAMRHVPVVGLEKVLPLLRHEVPEGAQLVLGQGLRRGHVHEVRGGAGAVQRR</sequence>
<dbReference type="AlphaFoldDB" id="A0A7S4LA78"/>
<proteinExistence type="predicted"/>
<reference evidence="2" key="1">
    <citation type="submission" date="2021-01" db="EMBL/GenBank/DDBJ databases">
        <authorList>
            <person name="Corre E."/>
            <person name="Pelletier E."/>
            <person name="Niang G."/>
            <person name="Scheremetjew M."/>
            <person name="Finn R."/>
            <person name="Kale V."/>
            <person name="Holt S."/>
            <person name="Cochrane G."/>
            <person name="Meng A."/>
            <person name="Brown T."/>
            <person name="Cohen L."/>
        </authorList>
    </citation>
    <scope>NUCLEOTIDE SEQUENCE</scope>
    <source>
        <strain evidence="2">CCMP1594</strain>
    </source>
</reference>
<feature type="region of interest" description="Disordered" evidence="1">
    <location>
        <begin position="1"/>
        <end position="32"/>
    </location>
</feature>